<feature type="active site" description="Nucleophile" evidence="8">
    <location>
        <position position="273"/>
    </location>
</feature>
<dbReference type="UniPathway" id="UPA00038">
    <property type="reaction ID" value="UER00491"/>
</dbReference>
<dbReference type="InterPro" id="IPR014027">
    <property type="entry name" value="UDP-Glc/GDP-Man_DH_C"/>
</dbReference>
<dbReference type="SMART" id="SM00984">
    <property type="entry name" value="UDPG_MGDP_dh_C"/>
    <property type="match status" value="1"/>
</dbReference>
<dbReference type="Gene3D" id="3.40.50.720">
    <property type="entry name" value="NAD(P)-binding Rossmann-like Domain"/>
    <property type="match status" value="2"/>
</dbReference>
<feature type="domain" description="UDP-glucose/GDP-mannose dehydrogenase C-terminal" evidence="11">
    <location>
        <begin position="326"/>
        <end position="429"/>
    </location>
</feature>
<dbReference type="PIRSF" id="PIRSF000124">
    <property type="entry name" value="UDPglc_GDPman_dh"/>
    <property type="match status" value="1"/>
</dbReference>
<dbReference type="NCBIfam" id="TIGR03026">
    <property type="entry name" value="NDP-sugDHase"/>
    <property type="match status" value="1"/>
</dbReference>
<dbReference type="PANTHER" id="PTHR43750:SF3">
    <property type="entry name" value="UDP-GLUCOSE 6-DEHYDROGENASE TUAD"/>
    <property type="match status" value="1"/>
</dbReference>
<keyword evidence="4 7" id="KW-0560">Oxidoreductase</keyword>
<dbReference type="GO" id="GO:0051287">
    <property type="term" value="F:NAD binding"/>
    <property type="evidence" value="ECO:0007669"/>
    <property type="project" value="InterPro"/>
</dbReference>
<evidence type="ECO:0000256" key="2">
    <source>
        <dbReference type="ARBA" id="ARBA00006601"/>
    </source>
</evidence>
<dbReference type="InterPro" id="IPR001732">
    <property type="entry name" value="UDP-Glc/GDP-Man_DH_N"/>
</dbReference>
<evidence type="ECO:0000256" key="7">
    <source>
        <dbReference type="PIRNR" id="PIRNR000124"/>
    </source>
</evidence>
<dbReference type="Pfam" id="PF03720">
    <property type="entry name" value="UDPG_MGDP_dh_C"/>
    <property type="match status" value="1"/>
</dbReference>
<evidence type="ECO:0000256" key="9">
    <source>
        <dbReference type="PIRSR" id="PIRSR500134-2"/>
    </source>
</evidence>
<protein>
    <recommendedName>
        <fullName evidence="3 7">UDP-glucose 6-dehydrogenase</fullName>
        <ecNumber evidence="3 7">1.1.1.22</ecNumber>
    </recommendedName>
</protein>
<feature type="binding site" evidence="9">
    <location>
        <begin position="165"/>
        <end position="168"/>
    </location>
    <ligand>
        <name>substrate</name>
    </ligand>
</feature>
<evidence type="ECO:0000256" key="8">
    <source>
        <dbReference type="PIRSR" id="PIRSR500134-1"/>
    </source>
</evidence>
<dbReference type="InterPro" id="IPR008927">
    <property type="entry name" value="6-PGluconate_DH-like_C_sf"/>
</dbReference>
<gene>
    <name evidence="12" type="primary">tuaD</name>
    <name evidence="12" type="ORF">PIL02S_04380</name>
</gene>
<dbReference type="GO" id="GO:0003979">
    <property type="term" value="F:UDP-glucose 6-dehydrogenase activity"/>
    <property type="evidence" value="ECO:0007669"/>
    <property type="project" value="UniProtKB-EC"/>
</dbReference>
<keyword evidence="5 7" id="KW-0520">NAD</keyword>
<comment type="pathway">
    <text evidence="1">Nucleotide-sugar biosynthesis; UDP-alpha-D-glucuronate biosynthesis; UDP-alpha-D-glucuronate from UDP-alpha-D-glucose: step 1/1.</text>
</comment>
<organism evidence="12 13">
    <name type="scientific">Paenibacillus illinoisensis</name>
    <dbReference type="NCBI Taxonomy" id="59845"/>
    <lineage>
        <taxon>Bacteria</taxon>
        <taxon>Bacillati</taxon>
        <taxon>Bacillota</taxon>
        <taxon>Bacilli</taxon>
        <taxon>Bacillales</taxon>
        <taxon>Paenibacillaceae</taxon>
        <taxon>Paenibacillus</taxon>
    </lineage>
</organism>
<dbReference type="SUPFAM" id="SSF52413">
    <property type="entry name" value="UDP-glucose/GDP-mannose dehydrogenase C-terminal domain"/>
    <property type="match status" value="1"/>
</dbReference>
<proteinExistence type="inferred from homology"/>
<evidence type="ECO:0000256" key="4">
    <source>
        <dbReference type="ARBA" id="ARBA00023002"/>
    </source>
</evidence>
<feature type="binding site" evidence="10">
    <location>
        <position position="168"/>
    </location>
    <ligand>
        <name>NAD(+)</name>
        <dbReference type="ChEBI" id="CHEBI:57540"/>
    </ligand>
</feature>
<feature type="binding site" evidence="10">
    <location>
        <position position="136"/>
    </location>
    <ligand>
        <name>NAD(+)</name>
        <dbReference type="ChEBI" id="CHEBI:57540"/>
    </ligand>
</feature>
<evidence type="ECO:0000313" key="12">
    <source>
        <dbReference type="EMBL" id="PYY27722.1"/>
    </source>
</evidence>
<feature type="binding site" evidence="10">
    <location>
        <position position="45"/>
    </location>
    <ligand>
        <name>NAD(+)</name>
        <dbReference type="ChEBI" id="CHEBI:57540"/>
    </ligand>
</feature>
<dbReference type="GO" id="GO:0006065">
    <property type="term" value="P:UDP-glucuronate biosynthetic process"/>
    <property type="evidence" value="ECO:0007669"/>
    <property type="project" value="UniProtKB-UniPathway"/>
</dbReference>
<dbReference type="InterPro" id="IPR017476">
    <property type="entry name" value="UDP-Glc/GDP-Man"/>
</dbReference>
<name>A0A2W0CC67_9BACL</name>
<accession>A0A2W0CC67</accession>
<dbReference type="EMBL" id="PRLG01000021">
    <property type="protein sequence ID" value="PYY27722.1"/>
    <property type="molecule type" value="Genomic_DNA"/>
</dbReference>
<comment type="similarity">
    <text evidence="2 7">Belongs to the UDP-glucose/GDP-mannose dehydrogenase family.</text>
</comment>
<dbReference type="Gene3D" id="1.20.5.100">
    <property type="entry name" value="Cytochrome c1, transmembrane anchor, C-terminal"/>
    <property type="match status" value="1"/>
</dbReference>
<dbReference type="PIRSF" id="PIRSF500134">
    <property type="entry name" value="UDPglc_DH_bac"/>
    <property type="match status" value="1"/>
</dbReference>
<feature type="binding site" evidence="9">
    <location>
        <position position="333"/>
    </location>
    <ligand>
        <name>substrate</name>
    </ligand>
</feature>
<evidence type="ECO:0000259" key="11">
    <source>
        <dbReference type="SMART" id="SM00984"/>
    </source>
</evidence>
<comment type="catalytic activity">
    <reaction evidence="6 7">
        <text>UDP-alpha-D-glucose + 2 NAD(+) + H2O = UDP-alpha-D-glucuronate + 2 NADH + 3 H(+)</text>
        <dbReference type="Rhea" id="RHEA:23596"/>
        <dbReference type="ChEBI" id="CHEBI:15377"/>
        <dbReference type="ChEBI" id="CHEBI:15378"/>
        <dbReference type="ChEBI" id="CHEBI:57540"/>
        <dbReference type="ChEBI" id="CHEBI:57945"/>
        <dbReference type="ChEBI" id="CHEBI:58052"/>
        <dbReference type="ChEBI" id="CHEBI:58885"/>
        <dbReference type="EC" id="1.1.1.22"/>
    </reaction>
</comment>
<feature type="binding site" evidence="10">
    <location>
        <position position="50"/>
    </location>
    <ligand>
        <name>NAD(+)</name>
        <dbReference type="ChEBI" id="CHEBI:57540"/>
    </ligand>
</feature>
<evidence type="ECO:0000256" key="1">
    <source>
        <dbReference type="ARBA" id="ARBA00004701"/>
    </source>
</evidence>
<reference evidence="12 13" key="1">
    <citation type="submission" date="2018-01" db="EMBL/GenBank/DDBJ databases">
        <title>Genome sequence of the PGP bacterium Paenibacillus illinoisensis E3.</title>
        <authorList>
            <person name="Rolli E."/>
            <person name="Marasco R."/>
            <person name="Bessem C."/>
            <person name="Michoud G."/>
            <person name="Gaiarsa S."/>
            <person name="Borin S."/>
            <person name="Daffonchio D."/>
        </authorList>
    </citation>
    <scope>NUCLEOTIDE SEQUENCE [LARGE SCALE GENOMIC DNA]</scope>
    <source>
        <strain evidence="12 13">E3</strain>
    </source>
</reference>
<evidence type="ECO:0000256" key="5">
    <source>
        <dbReference type="ARBA" id="ARBA00023027"/>
    </source>
</evidence>
<comment type="caution">
    <text evidence="12">The sequence shown here is derived from an EMBL/GenBank/DDBJ whole genome shotgun (WGS) entry which is preliminary data.</text>
</comment>
<feature type="binding site" evidence="9">
    <location>
        <position position="217"/>
    </location>
    <ligand>
        <name>substrate</name>
    </ligand>
</feature>
<feature type="binding site" evidence="9">
    <location>
        <begin position="262"/>
        <end position="266"/>
    </location>
    <ligand>
        <name>substrate</name>
    </ligand>
</feature>
<dbReference type="InterPro" id="IPR036291">
    <property type="entry name" value="NAD(P)-bd_dom_sf"/>
</dbReference>
<sequence>MGGHHPKLCELGENKMNIAVIGTGYVGLVSGVCFSELGNRVICVDNNQDKVEMLNAGEVPIYEPGLQELMVANKRAGKLSFTSDIAEAIRESDIIFIAVGTPSLPNGEANLGFVEQVAIEIGTHLESYKIVVTKSTVPVGTNDRVRELIQSISTQPFDVASVPEFLREGSAVKDTLNPDRIVIGTDSERAIQALKKLHRPLTENLIVTDIRSAEMIKYASNAFLATKISFINEISNICEKVGADVTRVAEGMGYDKRIGSSFLKAGIGYGGSCFPKDTQALIQIAGQVDYDFRLLKSVVQVNQDQRFNVIRKLEEIFGTLSGRTIAIWGLAFKPDTDDVRDAPAIDIIRYLTEAGAVVKAYDPIATTNFRREVDAASIVWEENPLYAAKGADALCVLTEWKEFSQMNLQELASMMNEAIMIDGRNVYNKEQIKASGFQYYSIGRPGLNHAEGKAAAII</sequence>
<dbReference type="SUPFAM" id="SSF48179">
    <property type="entry name" value="6-phosphogluconate dehydrogenase C-terminal domain-like"/>
    <property type="match status" value="1"/>
</dbReference>
<feature type="binding site" evidence="10">
    <location>
        <position position="276"/>
    </location>
    <ligand>
        <name>NAD(+)</name>
        <dbReference type="ChEBI" id="CHEBI:57540"/>
    </ligand>
</feature>
<evidence type="ECO:0000313" key="13">
    <source>
        <dbReference type="Proteomes" id="UP000247459"/>
    </source>
</evidence>
<dbReference type="InterPro" id="IPR036220">
    <property type="entry name" value="UDP-Glc/GDP-Man_DH_C_sf"/>
</dbReference>
<dbReference type="Pfam" id="PF00984">
    <property type="entry name" value="UDPG_MGDP_dh"/>
    <property type="match status" value="1"/>
</dbReference>
<dbReference type="PANTHER" id="PTHR43750">
    <property type="entry name" value="UDP-GLUCOSE 6-DEHYDROGENASE TUAD"/>
    <property type="match status" value="1"/>
</dbReference>
<feature type="binding site" evidence="10">
    <location>
        <position position="340"/>
    </location>
    <ligand>
        <name>NAD(+)</name>
        <dbReference type="ChEBI" id="CHEBI:57540"/>
    </ligand>
</feature>
<feature type="binding site" evidence="10">
    <location>
        <position position="101"/>
    </location>
    <ligand>
        <name>NAD(+)</name>
        <dbReference type="ChEBI" id="CHEBI:57540"/>
    </ligand>
</feature>
<evidence type="ECO:0000256" key="10">
    <source>
        <dbReference type="PIRSR" id="PIRSR500134-3"/>
    </source>
</evidence>
<evidence type="ECO:0000256" key="3">
    <source>
        <dbReference type="ARBA" id="ARBA00012954"/>
    </source>
</evidence>
<dbReference type="Proteomes" id="UP000247459">
    <property type="component" value="Unassembled WGS sequence"/>
</dbReference>
<dbReference type="SUPFAM" id="SSF51735">
    <property type="entry name" value="NAD(P)-binding Rossmann-fold domains"/>
    <property type="match status" value="1"/>
</dbReference>
<dbReference type="AlphaFoldDB" id="A0A2W0CC67"/>
<dbReference type="GO" id="GO:0000271">
    <property type="term" value="P:polysaccharide biosynthetic process"/>
    <property type="evidence" value="ECO:0007669"/>
    <property type="project" value="InterPro"/>
</dbReference>
<dbReference type="Pfam" id="PF03721">
    <property type="entry name" value="UDPG_MGDP_dh_N"/>
    <property type="match status" value="1"/>
</dbReference>
<dbReference type="EC" id="1.1.1.22" evidence="3 7"/>
<feature type="binding site" evidence="9">
    <location>
        <position position="270"/>
    </location>
    <ligand>
        <name>substrate</name>
    </ligand>
</feature>
<dbReference type="InterPro" id="IPR028357">
    <property type="entry name" value="UDPglc_DH_bac"/>
</dbReference>
<dbReference type="InterPro" id="IPR014026">
    <property type="entry name" value="UDP-Glc/GDP-Man_DH_dimer"/>
</dbReference>
<evidence type="ECO:0000256" key="6">
    <source>
        <dbReference type="ARBA" id="ARBA00047473"/>
    </source>
</evidence>